<reference evidence="2" key="2">
    <citation type="submission" date="2021-01" db="EMBL/GenBank/DDBJ databases">
        <authorList>
            <person name="Mieszkin S."/>
            <person name="Pouder E."/>
            <person name="Alain K."/>
        </authorList>
    </citation>
    <scope>NUCLEOTIDE SEQUENCE</scope>
    <source>
        <strain evidence="2">HW T2.11</strain>
    </source>
</reference>
<dbReference type="EMBL" id="JAESVB010000006">
    <property type="protein sequence ID" value="MCB8876371.1"/>
    <property type="molecule type" value="Genomic_DNA"/>
</dbReference>
<organism evidence="2 3">
    <name type="scientific">Acidisoma silvae</name>
    <dbReference type="NCBI Taxonomy" id="2802396"/>
    <lineage>
        <taxon>Bacteria</taxon>
        <taxon>Pseudomonadati</taxon>
        <taxon>Pseudomonadota</taxon>
        <taxon>Alphaproteobacteria</taxon>
        <taxon>Acetobacterales</taxon>
        <taxon>Acidocellaceae</taxon>
        <taxon>Acidisoma</taxon>
    </lineage>
</organism>
<keyword evidence="1" id="KW-0472">Membrane</keyword>
<dbReference type="Proteomes" id="UP000708298">
    <property type="component" value="Unassembled WGS sequence"/>
</dbReference>
<comment type="caution">
    <text evidence="2">The sequence shown here is derived from an EMBL/GenBank/DDBJ whole genome shotgun (WGS) entry which is preliminary data.</text>
</comment>
<evidence type="ECO:0000313" key="3">
    <source>
        <dbReference type="Proteomes" id="UP000708298"/>
    </source>
</evidence>
<keyword evidence="3" id="KW-1185">Reference proteome</keyword>
<sequence>MQKAKPSGSEDSIITISRDVRAGLVGTGFAFLGIALASLVGLAGCAAPAPRVVSVSPGSAATDRLPATVLAIRPVPPAAPQGEGAILAAMGSTGSAPVDQAEVILRTAQGGIVSVVQSDMTGVTVGAHVVLLTVPRLQIARPGYTTPTS</sequence>
<reference evidence="2" key="1">
    <citation type="journal article" date="2021" name="Microorganisms">
        <title>Acidisoma silvae sp. nov. and Acidisomacellulosilytica sp. nov., Two Acidophilic Bacteria Isolated from Decaying Wood, Hydrolyzing Cellulose and Producing Poly-3-hydroxybutyrate.</title>
        <authorList>
            <person name="Mieszkin S."/>
            <person name="Pouder E."/>
            <person name="Uroz S."/>
            <person name="Simon-Colin C."/>
            <person name="Alain K."/>
        </authorList>
    </citation>
    <scope>NUCLEOTIDE SEQUENCE</scope>
    <source>
        <strain evidence="2">HW T2.11</strain>
    </source>
</reference>
<dbReference type="RefSeq" id="WP_227322030.1">
    <property type="nucleotide sequence ID" value="NZ_JAESVB010000006.1"/>
</dbReference>
<evidence type="ECO:0000256" key="1">
    <source>
        <dbReference type="SAM" id="Phobius"/>
    </source>
</evidence>
<keyword evidence="1" id="KW-1133">Transmembrane helix</keyword>
<name>A0A963YSZ2_9PROT</name>
<evidence type="ECO:0000313" key="2">
    <source>
        <dbReference type="EMBL" id="MCB8876371.1"/>
    </source>
</evidence>
<gene>
    <name evidence="2" type="ORF">ASILVAE211_14350</name>
</gene>
<dbReference type="AlphaFoldDB" id="A0A963YSZ2"/>
<accession>A0A963YSZ2</accession>
<keyword evidence="1" id="KW-0812">Transmembrane</keyword>
<proteinExistence type="predicted"/>
<protein>
    <submittedName>
        <fullName evidence="2">Uncharacterized protein</fullName>
    </submittedName>
</protein>
<feature type="transmembrane region" description="Helical" evidence="1">
    <location>
        <begin position="20"/>
        <end position="44"/>
    </location>
</feature>